<evidence type="ECO:0000313" key="3">
    <source>
        <dbReference type="Proteomes" id="UP000627292"/>
    </source>
</evidence>
<dbReference type="Pfam" id="PF12697">
    <property type="entry name" value="Abhydrolase_6"/>
    <property type="match status" value="1"/>
</dbReference>
<dbReference type="GO" id="GO:0016787">
    <property type="term" value="F:hydrolase activity"/>
    <property type="evidence" value="ECO:0007669"/>
    <property type="project" value="UniProtKB-KW"/>
</dbReference>
<protein>
    <submittedName>
        <fullName evidence="2">Alpha/beta hydrolase</fullName>
    </submittedName>
</protein>
<dbReference type="Gene3D" id="3.40.50.1820">
    <property type="entry name" value="alpha/beta hydrolase"/>
    <property type="match status" value="1"/>
</dbReference>
<proteinExistence type="predicted"/>
<name>A0A917J1N1_9BACT</name>
<reference evidence="2" key="2">
    <citation type="submission" date="2020-09" db="EMBL/GenBank/DDBJ databases">
        <authorList>
            <person name="Sun Q."/>
            <person name="Zhou Y."/>
        </authorList>
    </citation>
    <scope>NUCLEOTIDE SEQUENCE</scope>
    <source>
        <strain evidence="2">CGMCC 1.15290</strain>
    </source>
</reference>
<dbReference type="InterPro" id="IPR000073">
    <property type="entry name" value="AB_hydrolase_1"/>
</dbReference>
<dbReference type="SUPFAM" id="SSF53474">
    <property type="entry name" value="alpha/beta-Hydrolases"/>
    <property type="match status" value="1"/>
</dbReference>
<dbReference type="AlphaFoldDB" id="A0A917J1N1"/>
<dbReference type="EMBL" id="BMIB01000004">
    <property type="protein sequence ID" value="GGH76912.1"/>
    <property type="molecule type" value="Genomic_DNA"/>
</dbReference>
<organism evidence="2 3">
    <name type="scientific">Filimonas zeae</name>
    <dbReference type="NCBI Taxonomy" id="1737353"/>
    <lineage>
        <taxon>Bacteria</taxon>
        <taxon>Pseudomonadati</taxon>
        <taxon>Bacteroidota</taxon>
        <taxon>Chitinophagia</taxon>
        <taxon>Chitinophagales</taxon>
        <taxon>Chitinophagaceae</taxon>
        <taxon>Filimonas</taxon>
    </lineage>
</organism>
<sequence>MSTIQSRTIVLLTGAYVSHHCWDDWKNYFIQKGYTTLAPPWPYKEQSAVVQRAKQPDKKLASLTLAQLLDHYIRIINDLPEKPILIGHSFGGFLTQVLLNKGYGAAGIAIHSVPPKGVLPLEFSFYKSNAAALGLFSSANTTYLRPFKSWQYAFTNGMTLEEQQRTYDALVIPESRRAIRGALGNDGKVDFKKKHNPLLMLSGSEDQCIPASLNYRNYKRYSNPQSVVEYVNKQGRNHFVLGLPTWKEDADFILAWIAKQ</sequence>
<reference evidence="2" key="1">
    <citation type="journal article" date="2014" name="Int. J. Syst. Evol. Microbiol.">
        <title>Complete genome sequence of Corynebacterium casei LMG S-19264T (=DSM 44701T), isolated from a smear-ripened cheese.</title>
        <authorList>
            <consortium name="US DOE Joint Genome Institute (JGI-PGF)"/>
            <person name="Walter F."/>
            <person name="Albersmeier A."/>
            <person name="Kalinowski J."/>
            <person name="Ruckert C."/>
        </authorList>
    </citation>
    <scope>NUCLEOTIDE SEQUENCE</scope>
    <source>
        <strain evidence="2">CGMCC 1.15290</strain>
    </source>
</reference>
<keyword evidence="2" id="KW-0378">Hydrolase</keyword>
<keyword evidence="3" id="KW-1185">Reference proteome</keyword>
<evidence type="ECO:0000313" key="2">
    <source>
        <dbReference type="EMBL" id="GGH76912.1"/>
    </source>
</evidence>
<dbReference type="InterPro" id="IPR029058">
    <property type="entry name" value="AB_hydrolase_fold"/>
</dbReference>
<comment type="caution">
    <text evidence="2">The sequence shown here is derived from an EMBL/GenBank/DDBJ whole genome shotgun (WGS) entry which is preliminary data.</text>
</comment>
<dbReference type="Proteomes" id="UP000627292">
    <property type="component" value="Unassembled WGS sequence"/>
</dbReference>
<dbReference type="RefSeq" id="WP_188956117.1">
    <property type="nucleotide sequence ID" value="NZ_BMIB01000004.1"/>
</dbReference>
<accession>A0A917J1N1</accession>
<evidence type="ECO:0000259" key="1">
    <source>
        <dbReference type="Pfam" id="PF12697"/>
    </source>
</evidence>
<feature type="domain" description="AB hydrolase-1" evidence="1">
    <location>
        <begin position="9"/>
        <end position="212"/>
    </location>
</feature>
<gene>
    <name evidence="2" type="ORF">GCM10011379_42470</name>
</gene>